<keyword evidence="4" id="KW-1185">Reference proteome</keyword>
<accession>A0A151JUC4</accession>
<dbReference type="AlphaFoldDB" id="A0A151JUC4"/>
<proteinExistence type="predicted"/>
<feature type="region of interest" description="Disordered" evidence="1">
    <location>
        <begin position="21"/>
        <end position="45"/>
    </location>
</feature>
<dbReference type="InterPro" id="IPR058520">
    <property type="entry name" value="DUF8207"/>
</dbReference>
<feature type="domain" description="DUF8207" evidence="2">
    <location>
        <begin position="66"/>
        <end position="165"/>
    </location>
</feature>
<dbReference type="Proteomes" id="UP000078541">
    <property type="component" value="Unassembled WGS sequence"/>
</dbReference>
<reference evidence="3 4" key="1">
    <citation type="submission" date="2016-03" db="EMBL/GenBank/DDBJ databases">
        <title>Trachymyrmex septentrionalis WGS genome.</title>
        <authorList>
            <person name="Nygaard S."/>
            <person name="Hu H."/>
            <person name="Boomsma J."/>
            <person name="Zhang G."/>
        </authorList>
    </citation>
    <scope>NUCLEOTIDE SEQUENCE [LARGE SCALE GENOMIC DNA]</scope>
    <source>
        <strain evidence="3">Tsep2-gDNA-1</strain>
        <tissue evidence="3">Whole body</tissue>
    </source>
</reference>
<dbReference type="PANTHER" id="PTHR35374">
    <property type="entry name" value="CYCLIN-DEPENDENT KINASE 11A-LIKE"/>
    <property type="match status" value="1"/>
</dbReference>
<organism evidence="3 4">
    <name type="scientific">Trachymyrmex septentrionalis</name>
    <dbReference type="NCBI Taxonomy" id="34720"/>
    <lineage>
        <taxon>Eukaryota</taxon>
        <taxon>Metazoa</taxon>
        <taxon>Ecdysozoa</taxon>
        <taxon>Arthropoda</taxon>
        <taxon>Hexapoda</taxon>
        <taxon>Insecta</taxon>
        <taxon>Pterygota</taxon>
        <taxon>Neoptera</taxon>
        <taxon>Endopterygota</taxon>
        <taxon>Hymenoptera</taxon>
        <taxon>Apocrita</taxon>
        <taxon>Aculeata</taxon>
        <taxon>Formicoidea</taxon>
        <taxon>Formicidae</taxon>
        <taxon>Myrmicinae</taxon>
        <taxon>Trachymyrmex</taxon>
    </lineage>
</organism>
<dbReference type="Pfam" id="PF26634">
    <property type="entry name" value="DUF8207"/>
    <property type="match status" value="1"/>
</dbReference>
<name>A0A151JUC4_9HYME</name>
<gene>
    <name evidence="3" type="ORF">ALC56_09845</name>
</gene>
<evidence type="ECO:0000256" key="1">
    <source>
        <dbReference type="SAM" id="MobiDB-lite"/>
    </source>
</evidence>
<protein>
    <recommendedName>
        <fullName evidence="2">DUF8207 domain-containing protein</fullName>
    </recommendedName>
</protein>
<sequence>MEEVREREKIARAIEKTSESIRKKHRALKTGRIEEDPPITSTPPAKIVPTIESKRKRGARDKESGIDRVYGVYLHKDGLMFGNKRFDVDDADNIIMDGVRYAGTLGLYELIFKRFPDDALYTEDDIHKFKSMLLVTNAHKHKYHSQGRLLSNRGYKYKHVIAPLMSITPKKQKKSEKGLPHAMTLNDNAIDYMHWDDPNELVDRLQLLDASHRAGNNAHDNEMLSIIEELREAGFIIN</sequence>
<evidence type="ECO:0000313" key="3">
    <source>
        <dbReference type="EMBL" id="KYN35821.1"/>
    </source>
</evidence>
<evidence type="ECO:0000259" key="2">
    <source>
        <dbReference type="Pfam" id="PF26634"/>
    </source>
</evidence>
<dbReference type="PANTHER" id="PTHR35374:SF1">
    <property type="entry name" value="PROTEIN KINASE DOMAIN-CONTAINING PROTEIN"/>
    <property type="match status" value="1"/>
</dbReference>
<dbReference type="EMBL" id="KQ981774">
    <property type="protein sequence ID" value="KYN35821.1"/>
    <property type="molecule type" value="Genomic_DNA"/>
</dbReference>
<evidence type="ECO:0000313" key="4">
    <source>
        <dbReference type="Proteomes" id="UP000078541"/>
    </source>
</evidence>